<gene>
    <name evidence="4" type="ORF">BDQ12DRAFT_727057</name>
</gene>
<feature type="region of interest" description="Disordered" evidence="2">
    <location>
        <begin position="51"/>
        <end position="72"/>
    </location>
</feature>
<evidence type="ECO:0000259" key="3">
    <source>
        <dbReference type="PROSITE" id="PS50137"/>
    </source>
</evidence>
<evidence type="ECO:0000313" key="4">
    <source>
        <dbReference type="EMBL" id="TFK34277.1"/>
    </source>
</evidence>
<dbReference type="OrthoDB" id="112668at2759"/>
<dbReference type="EMBL" id="ML213634">
    <property type="protein sequence ID" value="TFK34277.1"/>
    <property type="molecule type" value="Genomic_DNA"/>
</dbReference>
<dbReference type="InterPro" id="IPR014720">
    <property type="entry name" value="dsRBD_dom"/>
</dbReference>
<name>A0A5C3LNV5_9AGAR</name>
<dbReference type="SMART" id="SM00358">
    <property type="entry name" value="DSRM"/>
    <property type="match status" value="1"/>
</dbReference>
<dbReference type="Pfam" id="PF00035">
    <property type="entry name" value="dsrm"/>
    <property type="match status" value="1"/>
</dbReference>
<accession>A0A5C3LNV5</accession>
<dbReference type="AlphaFoldDB" id="A0A5C3LNV5"/>
<evidence type="ECO:0000256" key="1">
    <source>
        <dbReference type="PROSITE-ProRule" id="PRU00266"/>
    </source>
</evidence>
<dbReference type="PROSITE" id="PS50137">
    <property type="entry name" value="DS_RBD"/>
    <property type="match status" value="1"/>
</dbReference>
<evidence type="ECO:0000313" key="5">
    <source>
        <dbReference type="Proteomes" id="UP000308652"/>
    </source>
</evidence>
<keyword evidence="5" id="KW-1185">Reference proteome</keyword>
<dbReference type="Proteomes" id="UP000308652">
    <property type="component" value="Unassembled WGS sequence"/>
</dbReference>
<protein>
    <recommendedName>
        <fullName evidence="3">DRBM domain-containing protein</fullName>
    </recommendedName>
</protein>
<feature type="domain" description="DRBM" evidence="3">
    <location>
        <begin position="6"/>
        <end position="72"/>
    </location>
</feature>
<keyword evidence="1" id="KW-0694">RNA-binding</keyword>
<sequence length="72" mass="8010">MSTNQHFRMQLNNRCQYLGKSHKFEDSTTGPQHQPTWTSIAYVNGIEYGQGSGPSRDVAKERAAQQALNALG</sequence>
<reference evidence="4 5" key="1">
    <citation type="journal article" date="2019" name="Nat. Ecol. Evol.">
        <title>Megaphylogeny resolves global patterns of mushroom evolution.</title>
        <authorList>
            <person name="Varga T."/>
            <person name="Krizsan K."/>
            <person name="Foldi C."/>
            <person name="Dima B."/>
            <person name="Sanchez-Garcia M."/>
            <person name="Sanchez-Ramirez S."/>
            <person name="Szollosi G.J."/>
            <person name="Szarkandi J.G."/>
            <person name="Papp V."/>
            <person name="Albert L."/>
            <person name="Andreopoulos W."/>
            <person name="Angelini C."/>
            <person name="Antonin V."/>
            <person name="Barry K.W."/>
            <person name="Bougher N.L."/>
            <person name="Buchanan P."/>
            <person name="Buyck B."/>
            <person name="Bense V."/>
            <person name="Catcheside P."/>
            <person name="Chovatia M."/>
            <person name="Cooper J."/>
            <person name="Damon W."/>
            <person name="Desjardin D."/>
            <person name="Finy P."/>
            <person name="Geml J."/>
            <person name="Haridas S."/>
            <person name="Hughes K."/>
            <person name="Justo A."/>
            <person name="Karasinski D."/>
            <person name="Kautmanova I."/>
            <person name="Kiss B."/>
            <person name="Kocsube S."/>
            <person name="Kotiranta H."/>
            <person name="LaButti K.M."/>
            <person name="Lechner B.E."/>
            <person name="Liimatainen K."/>
            <person name="Lipzen A."/>
            <person name="Lukacs Z."/>
            <person name="Mihaltcheva S."/>
            <person name="Morgado L.N."/>
            <person name="Niskanen T."/>
            <person name="Noordeloos M.E."/>
            <person name="Ohm R.A."/>
            <person name="Ortiz-Santana B."/>
            <person name="Ovrebo C."/>
            <person name="Racz N."/>
            <person name="Riley R."/>
            <person name="Savchenko A."/>
            <person name="Shiryaev A."/>
            <person name="Soop K."/>
            <person name="Spirin V."/>
            <person name="Szebenyi C."/>
            <person name="Tomsovsky M."/>
            <person name="Tulloss R.E."/>
            <person name="Uehling J."/>
            <person name="Grigoriev I.V."/>
            <person name="Vagvolgyi C."/>
            <person name="Papp T."/>
            <person name="Martin F.M."/>
            <person name="Miettinen O."/>
            <person name="Hibbett D.S."/>
            <person name="Nagy L.G."/>
        </authorList>
    </citation>
    <scope>NUCLEOTIDE SEQUENCE [LARGE SCALE GENOMIC DNA]</scope>
    <source>
        <strain evidence="4 5">CBS 166.37</strain>
    </source>
</reference>
<evidence type="ECO:0000256" key="2">
    <source>
        <dbReference type="SAM" id="MobiDB-lite"/>
    </source>
</evidence>
<dbReference type="GO" id="GO:0003723">
    <property type="term" value="F:RNA binding"/>
    <property type="evidence" value="ECO:0007669"/>
    <property type="project" value="UniProtKB-UniRule"/>
</dbReference>
<organism evidence="4 5">
    <name type="scientific">Crucibulum laeve</name>
    <dbReference type="NCBI Taxonomy" id="68775"/>
    <lineage>
        <taxon>Eukaryota</taxon>
        <taxon>Fungi</taxon>
        <taxon>Dikarya</taxon>
        <taxon>Basidiomycota</taxon>
        <taxon>Agaricomycotina</taxon>
        <taxon>Agaricomycetes</taxon>
        <taxon>Agaricomycetidae</taxon>
        <taxon>Agaricales</taxon>
        <taxon>Agaricineae</taxon>
        <taxon>Nidulariaceae</taxon>
        <taxon>Crucibulum</taxon>
    </lineage>
</organism>
<proteinExistence type="predicted"/>
<dbReference type="CDD" id="cd10845">
    <property type="entry name" value="DSRM_RNAse_III_family"/>
    <property type="match status" value="1"/>
</dbReference>
<dbReference type="SUPFAM" id="SSF54768">
    <property type="entry name" value="dsRNA-binding domain-like"/>
    <property type="match status" value="1"/>
</dbReference>
<dbReference type="Gene3D" id="3.30.160.20">
    <property type="match status" value="1"/>
</dbReference>